<reference evidence="4 5" key="2">
    <citation type="submission" date="2024-07" db="EMBL/GenBank/DDBJ databases">
        <authorList>
            <person name="Akdeniz Z."/>
        </authorList>
    </citation>
    <scope>NUCLEOTIDE SEQUENCE [LARGE SCALE GENOMIC DNA]</scope>
</reference>
<dbReference type="Pfam" id="PF00249">
    <property type="entry name" value="Myb_DNA-binding"/>
    <property type="match status" value="1"/>
</dbReference>
<evidence type="ECO:0000259" key="2">
    <source>
        <dbReference type="PROSITE" id="PS51294"/>
    </source>
</evidence>
<dbReference type="PROSITE" id="PS50090">
    <property type="entry name" value="MYB_LIKE"/>
    <property type="match status" value="1"/>
</dbReference>
<comment type="caution">
    <text evidence="3">The sequence shown here is derived from an EMBL/GenBank/DDBJ whole genome shotgun (WGS) entry which is preliminary data.</text>
</comment>
<keyword evidence="5" id="KW-1185">Reference proteome</keyword>
<sequence>MKYQIWTLDDKLKLIEAVKLHSINNRVKWAEVSKMFDNHSPNQCKTYYTLVVQSQISKNCNKIWNSDQIYKLMTAVAIYGKKWKLIKRLELPEFSEEQIRQKYILQNQIRQNLFQKISTQQDITHKFTNTQIETFLMVCTKYQEHHQMSGLLDYKMVQKIMNNDMNIDTSHLIDGIKQILQEKQKNALNQTISK</sequence>
<keyword evidence="3" id="KW-0238">DNA-binding</keyword>
<feature type="domain" description="Myb-like" evidence="1">
    <location>
        <begin position="1"/>
        <end position="52"/>
    </location>
</feature>
<accession>A0AA86N980</accession>
<name>A0AA86N980_9EUKA</name>
<organism evidence="3">
    <name type="scientific">Hexamita inflata</name>
    <dbReference type="NCBI Taxonomy" id="28002"/>
    <lineage>
        <taxon>Eukaryota</taxon>
        <taxon>Metamonada</taxon>
        <taxon>Diplomonadida</taxon>
        <taxon>Hexamitidae</taxon>
        <taxon>Hexamitinae</taxon>
        <taxon>Hexamita</taxon>
    </lineage>
</organism>
<dbReference type="Gene3D" id="1.10.10.60">
    <property type="entry name" value="Homeodomain-like"/>
    <property type="match status" value="1"/>
</dbReference>
<dbReference type="GO" id="GO:0003677">
    <property type="term" value="F:DNA binding"/>
    <property type="evidence" value="ECO:0007669"/>
    <property type="project" value="UniProtKB-KW"/>
</dbReference>
<feature type="domain" description="HTH myb-type" evidence="2">
    <location>
        <begin position="1"/>
        <end position="56"/>
    </location>
</feature>
<evidence type="ECO:0000313" key="5">
    <source>
        <dbReference type="Proteomes" id="UP001642409"/>
    </source>
</evidence>
<dbReference type="InterPro" id="IPR001005">
    <property type="entry name" value="SANT/Myb"/>
</dbReference>
<proteinExistence type="predicted"/>
<gene>
    <name evidence="3" type="ORF">HINF_LOCUS2661</name>
    <name evidence="4" type="ORF">HINF_LOCUS30553</name>
</gene>
<dbReference type="PROSITE" id="PS51294">
    <property type="entry name" value="HTH_MYB"/>
    <property type="match status" value="1"/>
</dbReference>
<dbReference type="InterPro" id="IPR009057">
    <property type="entry name" value="Homeodomain-like_sf"/>
</dbReference>
<dbReference type="CDD" id="cd00167">
    <property type="entry name" value="SANT"/>
    <property type="match status" value="1"/>
</dbReference>
<evidence type="ECO:0000259" key="1">
    <source>
        <dbReference type="PROSITE" id="PS50090"/>
    </source>
</evidence>
<dbReference type="AlphaFoldDB" id="A0AA86N980"/>
<evidence type="ECO:0000313" key="3">
    <source>
        <dbReference type="EMBL" id="CAI9915016.1"/>
    </source>
</evidence>
<dbReference type="EMBL" id="CAXDID020000100">
    <property type="protein sequence ID" value="CAL6025828.1"/>
    <property type="molecule type" value="Genomic_DNA"/>
</dbReference>
<dbReference type="InterPro" id="IPR017930">
    <property type="entry name" value="Myb_dom"/>
</dbReference>
<reference evidence="3" key="1">
    <citation type="submission" date="2023-06" db="EMBL/GenBank/DDBJ databases">
        <authorList>
            <person name="Kurt Z."/>
        </authorList>
    </citation>
    <scope>NUCLEOTIDE SEQUENCE</scope>
</reference>
<dbReference type="Proteomes" id="UP001642409">
    <property type="component" value="Unassembled WGS sequence"/>
</dbReference>
<protein>
    <submittedName>
        <fullName evidence="3">Myb-like DNA-binding domain-containing protein</fullName>
    </submittedName>
    <submittedName>
        <fullName evidence="4">Myb-like_DNA-binding domain-containing protein</fullName>
    </submittedName>
</protein>
<dbReference type="SUPFAM" id="SSF46689">
    <property type="entry name" value="Homeodomain-like"/>
    <property type="match status" value="2"/>
</dbReference>
<dbReference type="SMART" id="SM00717">
    <property type="entry name" value="SANT"/>
    <property type="match status" value="2"/>
</dbReference>
<dbReference type="EMBL" id="CATOUU010000062">
    <property type="protein sequence ID" value="CAI9915016.1"/>
    <property type="molecule type" value="Genomic_DNA"/>
</dbReference>
<evidence type="ECO:0000313" key="4">
    <source>
        <dbReference type="EMBL" id="CAL6025828.1"/>
    </source>
</evidence>